<gene>
    <name evidence="2" type="ORF">NIES46_28160</name>
</gene>
<accession>A0A5M3TAB6</accession>
<proteinExistence type="inferred from homology"/>
<dbReference type="InterPro" id="IPR011042">
    <property type="entry name" value="6-blade_b-propeller_TolB-like"/>
</dbReference>
<dbReference type="Gene3D" id="2.120.10.30">
    <property type="entry name" value="TolB, C-terminal domain"/>
    <property type="match status" value="1"/>
</dbReference>
<dbReference type="PANTHER" id="PTHR36842">
    <property type="entry name" value="PROTEIN TOLB HOMOLOG"/>
    <property type="match status" value="1"/>
</dbReference>
<comment type="similarity">
    <text evidence="1">Belongs to the TolB family.</text>
</comment>
<dbReference type="SUPFAM" id="SSF69304">
    <property type="entry name" value="Tricorn protease N-terminal domain"/>
    <property type="match status" value="1"/>
</dbReference>
<name>A0A5M3TAB6_LIMPL</name>
<comment type="caution">
    <text evidence="2">The sequence shown here is derived from an EMBL/GenBank/DDBJ whole genome shotgun (WGS) entry which is preliminary data.</text>
</comment>
<dbReference type="PANTHER" id="PTHR36842:SF1">
    <property type="entry name" value="PROTEIN TOLB"/>
    <property type="match status" value="1"/>
</dbReference>
<dbReference type="Proteomes" id="UP000326169">
    <property type="component" value="Unassembled WGS sequence"/>
</dbReference>
<dbReference type="Pfam" id="PF07676">
    <property type="entry name" value="PD40"/>
    <property type="match status" value="2"/>
</dbReference>
<reference evidence="2 3" key="1">
    <citation type="journal article" date="2019" name="J Genomics">
        <title>The Draft Genome of a Hydrogen-producing Cyanobacterium, Arthrospira platensis NIES-46.</title>
        <authorList>
            <person name="Suzuki S."/>
            <person name="Yamaguchi H."/>
            <person name="Kawachi M."/>
        </authorList>
    </citation>
    <scope>NUCLEOTIDE SEQUENCE [LARGE SCALE GENOMIC DNA]</scope>
    <source>
        <strain evidence="2 3">NIES-46</strain>
    </source>
</reference>
<keyword evidence="3" id="KW-1185">Reference proteome</keyword>
<sequence>MINPYYKRLFIIGLLVICLGMVSGCAGYPRLLNLPPDLRVNSVNSPSTEMNPQISSDYLVFASDRQGRQDIYLYDRKQLELIDLPGLNSIDAIASEPAISTDGNYIVFNSTRGGQSDIYLYNRNTRQLRNLTDNLNAQVRHPTINADASVIAFESSLNGQWDIVVYNRYGQALNIP</sequence>
<dbReference type="RefSeq" id="WP_035737751.1">
    <property type="nucleotide sequence ID" value="NZ_BIMW01000105.1"/>
</dbReference>
<evidence type="ECO:0008006" key="4">
    <source>
        <dbReference type="Google" id="ProtNLM"/>
    </source>
</evidence>
<evidence type="ECO:0000313" key="2">
    <source>
        <dbReference type="EMBL" id="GCE94756.1"/>
    </source>
</evidence>
<dbReference type="GeneID" id="301683644"/>
<dbReference type="InterPro" id="IPR011659">
    <property type="entry name" value="WD40"/>
</dbReference>
<evidence type="ECO:0000313" key="3">
    <source>
        <dbReference type="Proteomes" id="UP000326169"/>
    </source>
</evidence>
<dbReference type="PROSITE" id="PS51257">
    <property type="entry name" value="PROKAR_LIPOPROTEIN"/>
    <property type="match status" value="1"/>
</dbReference>
<dbReference type="EMBL" id="BIMW01000105">
    <property type="protein sequence ID" value="GCE94756.1"/>
    <property type="molecule type" value="Genomic_DNA"/>
</dbReference>
<evidence type="ECO:0000256" key="1">
    <source>
        <dbReference type="ARBA" id="ARBA00009820"/>
    </source>
</evidence>
<organism evidence="2 3">
    <name type="scientific">Limnospira platensis NIES-46</name>
    <dbReference type="NCBI Taxonomy" id="1236695"/>
    <lineage>
        <taxon>Bacteria</taxon>
        <taxon>Bacillati</taxon>
        <taxon>Cyanobacteriota</taxon>
        <taxon>Cyanophyceae</taxon>
        <taxon>Oscillatoriophycideae</taxon>
        <taxon>Oscillatoriales</taxon>
        <taxon>Sirenicapillariaceae</taxon>
        <taxon>Limnospira</taxon>
    </lineage>
</organism>
<protein>
    <recommendedName>
        <fullName evidence="4">WD40 domain-containing protein</fullName>
    </recommendedName>
</protein>